<feature type="region of interest" description="Disordered" evidence="2">
    <location>
        <begin position="55"/>
        <end position="145"/>
    </location>
</feature>
<dbReference type="AlphaFoldDB" id="A0AAV2TPX5"/>
<feature type="compositionally biased region" description="Low complexity" evidence="2">
    <location>
        <begin position="241"/>
        <end position="264"/>
    </location>
</feature>
<evidence type="ECO:0000313" key="3">
    <source>
        <dbReference type="EMBL" id="CAL5138289.1"/>
    </source>
</evidence>
<dbReference type="Proteomes" id="UP001497525">
    <property type="component" value="Unassembled WGS sequence"/>
</dbReference>
<feature type="region of interest" description="Disordered" evidence="2">
    <location>
        <begin position="230"/>
        <end position="264"/>
    </location>
</feature>
<sequence>MTQPVPDYLDRERLAMAVFLARRDVAQMRLSLNRNIGFECLQPSTKQGPDYNVQPANSDQPTRRFTGAQKVSSVSTSKSNIPTRPPTITVRHVEPYMGDSTSHRPEVVSGLNPSVDDTLPVRTDSPPVRDTDAWVPSRSRPLHEPTARQLQNAQESHLRQLRNKIARYSSAIAELQIHQEPSKSLASCLRKPTLQTKNLRRIPKINLLRHQSKQSSSLLRPQLVPLCRKTPQKSSLKVANSSRSSLTTATSPSTLSSSPESLQPDVETAVNELWAETVHQLYEHNPELVILKPEDPNSPQLVPGFCQPIEERINYLLGPEEKPCYTDGLHGAHSGHIHPQPEWSPTVKSTEIDLNRVLEELEEAESEEAEIRRRWAHLSLGTEQETQHPLATGLHPVTDRALRTEEKAVAFTSGSGPLVNEDCSSVESVEVQTEQNLDKDFKKPPIIFTKNIRPPFAIHCRDQQELKAVPSHTLSLRLPIKLHRRLLCNSSAQKLALDRAREQLEILTAPECRNLRLVRVCEWFTDEIVENIVNEIVIDIEKETSSLIDQLVEGELFSEPPESTLVTDNESDNGLDLSTRTTPTPLSENDDTKEDIRSSIHSLDRLTSIHSTPTPGSLREHYSSAGEHNPRNDHFSPVLISRDQTPTDVENSDYSMHFEKITEGSEPRTQSPLTPTNPTLEAFSGGNESETIVEDTGK</sequence>
<feature type="coiled-coil region" evidence="1">
    <location>
        <begin position="347"/>
        <end position="374"/>
    </location>
</feature>
<comment type="caution">
    <text evidence="3">The sequence shown here is derived from an EMBL/GenBank/DDBJ whole genome shotgun (WGS) entry which is preliminary data.</text>
</comment>
<evidence type="ECO:0000313" key="4">
    <source>
        <dbReference type="Proteomes" id="UP001497525"/>
    </source>
</evidence>
<feature type="region of interest" description="Disordered" evidence="2">
    <location>
        <begin position="558"/>
        <end position="649"/>
    </location>
</feature>
<feature type="compositionally biased region" description="Basic and acidic residues" evidence="2">
    <location>
        <begin position="618"/>
        <end position="634"/>
    </location>
</feature>
<accession>A0AAV2TPX5</accession>
<protein>
    <submittedName>
        <fullName evidence="3">Uncharacterized protein</fullName>
    </submittedName>
</protein>
<evidence type="ECO:0000256" key="2">
    <source>
        <dbReference type="SAM" id="MobiDB-lite"/>
    </source>
</evidence>
<organism evidence="3 4">
    <name type="scientific">Calicophoron daubneyi</name>
    <name type="common">Rumen fluke</name>
    <name type="synonym">Paramphistomum daubneyi</name>
    <dbReference type="NCBI Taxonomy" id="300641"/>
    <lineage>
        <taxon>Eukaryota</taxon>
        <taxon>Metazoa</taxon>
        <taxon>Spiralia</taxon>
        <taxon>Lophotrochozoa</taxon>
        <taxon>Platyhelminthes</taxon>
        <taxon>Trematoda</taxon>
        <taxon>Digenea</taxon>
        <taxon>Plagiorchiida</taxon>
        <taxon>Pronocephalata</taxon>
        <taxon>Paramphistomoidea</taxon>
        <taxon>Paramphistomidae</taxon>
        <taxon>Calicophoron</taxon>
    </lineage>
</organism>
<reference evidence="3" key="1">
    <citation type="submission" date="2024-06" db="EMBL/GenBank/DDBJ databases">
        <authorList>
            <person name="Liu X."/>
            <person name="Lenzi L."/>
            <person name="Haldenby T S."/>
            <person name="Uol C."/>
        </authorList>
    </citation>
    <scope>NUCLEOTIDE SEQUENCE</scope>
</reference>
<gene>
    <name evidence="3" type="ORF">CDAUBV1_LOCUS12889</name>
</gene>
<feature type="compositionally biased region" description="Basic and acidic residues" evidence="2">
    <location>
        <begin position="594"/>
        <end position="604"/>
    </location>
</feature>
<feature type="region of interest" description="Disordered" evidence="2">
    <location>
        <begin position="662"/>
        <end position="698"/>
    </location>
</feature>
<feature type="compositionally biased region" description="Polar residues" evidence="2">
    <location>
        <begin position="576"/>
        <end position="587"/>
    </location>
</feature>
<evidence type="ECO:0000256" key="1">
    <source>
        <dbReference type="SAM" id="Coils"/>
    </source>
</evidence>
<keyword evidence="1" id="KW-0175">Coiled coil</keyword>
<feature type="compositionally biased region" description="Polar residues" evidence="2">
    <location>
        <begin position="69"/>
        <end position="82"/>
    </location>
</feature>
<proteinExistence type="predicted"/>
<name>A0AAV2TPX5_CALDB</name>
<dbReference type="EMBL" id="CAXLJL010000489">
    <property type="protein sequence ID" value="CAL5138289.1"/>
    <property type="molecule type" value="Genomic_DNA"/>
</dbReference>
<feature type="compositionally biased region" description="Polar residues" evidence="2">
    <location>
        <begin position="667"/>
        <end position="679"/>
    </location>
</feature>